<dbReference type="PANTHER" id="PTHR13779:SF7">
    <property type="entry name" value="ATPASE WRNIP1"/>
    <property type="match status" value="1"/>
</dbReference>
<dbReference type="Gene3D" id="1.20.272.10">
    <property type="match status" value="1"/>
</dbReference>
<dbReference type="Pfam" id="PF00004">
    <property type="entry name" value="AAA"/>
    <property type="match status" value="1"/>
</dbReference>
<dbReference type="Pfam" id="PF12002">
    <property type="entry name" value="MgsA_C"/>
    <property type="match status" value="1"/>
</dbReference>
<accession>A0A0G0Z6K1</accession>
<evidence type="ECO:0000256" key="3">
    <source>
        <dbReference type="ARBA" id="ARBA00020776"/>
    </source>
</evidence>
<dbReference type="FunFam" id="3.40.50.300:FF:000137">
    <property type="entry name" value="Replication-associated recombination protein A"/>
    <property type="match status" value="1"/>
</dbReference>
<dbReference type="EMBL" id="LCCZ01000007">
    <property type="protein sequence ID" value="KKS44315.1"/>
    <property type="molecule type" value="Genomic_DNA"/>
</dbReference>
<comment type="similarity">
    <text evidence="2">Belongs to the AAA ATPase family. RarA/MGS1/WRNIP1 subfamily.</text>
</comment>
<evidence type="ECO:0000256" key="4">
    <source>
        <dbReference type="ARBA" id="ARBA00022705"/>
    </source>
</evidence>
<keyword evidence="6" id="KW-0067">ATP-binding</keyword>
<dbReference type="SUPFAM" id="SSF48019">
    <property type="entry name" value="post-AAA+ oligomerization domain-like"/>
    <property type="match status" value="1"/>
</dbReference>
<evidence type="ECO:0000256" key="1">
    <source>
        <dbReference type="ARBA" id="ARBA00002393"/>
    </source>
</evidence>
<dbReference type="Gene3D" id="3.40.50.300">
    <property type="entry name" value="P-loop containing nucleotide triphosphate hydrolases"/>
    <property type="match status" value="1"/>
</dbReference>
<dbReference type="Proteomes" id="UP000034875">
    <property type="component" value="Unassembled WGS sequence"/>
</dbReference>
<dbReference type="PANTHER" id="PTHR13779">
    <property type="entry name" value="WERNER HELICASE-INTERACTING PROTEIN 1 FAMILY MEMBER"/>
    <property type="match status" value="1"/>
</dbReference>
<dbReference type="SUPFAM" id="SSF52540">
    <property type="entry name" value="P-loop containing nucleoside triphosphate hydrolases"/>
    <property type="match status" value="1"/>
</dbReference>
<dbReference type="GO" id="GO:0008047">
    <property type="term" value="F:enzyme activator activity"/>
    <property type="evidence" value="ECO:0007669"/>
    <property type="project" value="TreeGrafter"/>
</dbReference>
<dbReference type="PATRIC" id="fig|1618341.3.peg.128"/>
<dbReference type="InterPro" id="IPR021886">
    <property type="entry name" value="MgsA_C"/>
</dbReference>
<sequence>MNTNKGHTLLADRMRPRSFEEFVGQDHILSVGKMLRKAIESDQIPSMIFWGPPGCGKTTLAKVIANITGSYFVSMSAVTAGVKDVKKVVEEAHGDATCRDGVNPVSTQKKRAILFLDEIHRFNKAQQDVLLPHVEDGTLILIGATTENPSFEVNSALLSRCRVFVLNALEVSDIETIIKRALADTERGLGTYQIDIDEDAIHYLATMSNGDARIALNALELSVETSRWDVSEKMSSNGTKTGQRPVSTITKYLISESLQRTHLLYDQAGEEHYTIISALHKSMRGGDANAAMYWLGRMLEAGEDPLYIARRLIRFASEDIGIANSFALPQAVAAYQACHDIGMPECNVVLAQAVVYMAKSKKSNALYTAYKKVQKDIAELPSYSVPLHLRNAPTKLMKNLGYGKGYKYTPEYDNPGDAHQDYLPEELKNKKYLDE</sequence>
<dbReference type="InterPro" id="IPR032423">
    <property type="entry name" value="AAA_assoc_2"/>
</dbReference>
<dbReference type="GO" id="GO:0003677">
    <property type="term" value="F:DNA binding"/>
    <property type="evidence" value="ECO:0007669"/>
    <property type="project" value="InterPro"/>
</dbReference>
<evidence type="ECO:0000256" key="6">
    <source>
        <dbReference type="ARBA" id="ARBA00022840"/>
    </source>
</evidence>
<keyword evidence="4" id="KW-0235">DNA replication</keyword>
<dbReference type="Gene3D" id="1.10.3710.10">
    <property type="entry name" value="DNA polymerase III clamp loader subunits, C-terminal domain"/>
    <property type="match status" value="1"/>
</dbReference>
<dbReference type="CDD" id="cd00009">
    <property type="entry name" value="AAA"/>
    <property type="match status" value="1"/>
</dbReference>
<reference evidence="8 9" key="1">
    <citation type="journal article" date="2015" name="Nature">
        <title>rRNA introns, odd ribosomes, and small enigmatic genomes across a large radiation of phyla.</title>
        <authorList>
            <person name="Brown C.T."/>
            <person name="Hug L.A."/>
            <person name="Thomas B.C."/>
            <person name="Sharon I."/>
            <person name="Castelle C.J."/>
            <person name="Singh A."/>
            <person name="Wilkins M.J."/>
            <person name="Williams K.H."/>
            <person name="Banfield J.F."/>
        </authorList>
    </citation>
    <scope>NUCLEOTIDE SEQUENCE [LARGE SCALE GENOMIC DNA]</scope>
</reference>
<dbReference type="Pfam" id="PF16193">
    <property type="entry name" value="AAA_assoc_2"/>
    <property type="match status" value="1"/>
</dbReference>
<dbReference type="InterPro" id="IPR003593">
    <property type="entry name" value="AAA+_ATPase"/>
</dbReference>
<dbReference type="InterPro" id="IPR051314">
    <property type="entry name" value="AAA_ATPase_RarA/MGS1/WRNIP1"/>
</dbReference>
<dbReference type="CDD" id="cd18139">
    <property type="entry name" value="HLD_clamp_RarA"/>
    <property type="match status" value="1"/>
</dbReference>
<dbReference type="FunFam" id="1.20.272.10:FF:000001">
    <property type="entry name" value="Putative AAA family ATPase"/>
    <property type="match status" value="1"/>
</dbReference>
<dbReference type="InterPro" id="IPR027417">
    <property type="entry name" value="P-loop_NTPase"/>
</dbReference>
<organism evidence="8 9">
    <name type="scientific">candidate division CPR1 bacterium GW2011_GWA2_42_17</name>
    <dbReference type="NCBI Taxonomy" id="1618341"/>
    <lineage>
        <taxon>Bacteria</taxon>
        <taxon>candidate division CPR1</taxon>
    </lineage>
</organism>
<dbReference type="AlphaFoldDB" id="A0A0G0Z6K1"/>
<gene>
    <name evidence="8" type="ORF">UV05_C0007G0005</name>
</gene>
<proteinExistence type="inferred from homology"/>
<dbReference type="SMART" id="SM00382">
    <property type="entry name" value="AAA"/>
    <property type="match status" value="1"/>
</dbReference>
<feature type="domain" description="AAA+ ATPase" evidence="7">
    <location>
        <begin position="43"/>
        <end position="169"/>
    </location>
</feature>
<keyword evidence="5" id="KW-0547">Nucleotide-binding</keyword>
<comment type="function">
    <text evidence="1">DNA-dependent ATPase that plays important roles in cellular responses to stalled DNA replication processes.</text>
</comment>
<evidence type="ECO:0000313" key="8">
    <source>
        <dbReference type="EMBL" id="KKS44315.1"/>
    </source>
</evidence>
<evidence type="ECO:0000313" key="9">
    <source>
        <dbReference type="Proteomes" id="UP000034875"/>
    </source>
</evidence>
<name>A0A0G0Z6K1_9BACT</name>
<dbReference type="GO" id="GO:0006261">
    <property type="term" value="P:DNA-templated DNA replication"/>
    <property type="evidence" value="ECO:0007669"/>
    <property type="project" value="TreeGrafter"/>
</dbReference>
<dbReference type="InterPro" id="IPR008921">
    <property type="entry name" value="DNA_pol3_clamp-load_cplx_C"/>
</dbReference>
<evidence type="ECO:0000256" key="5">
    <source>
        <dbReference type="ARBA" id="ARBA00022741"/>
    </source>
</evidence>
<dbReference type="Gene3D" id="1.10.8.60">
    <property type="match status" value="1"/>
</dbReference>
<evidence type="ECO:0000256" key="2">
    <source>
        <dbReference type="ARBA" id="ARBA00008959"/>
    </source>
</evidence>
<dbReference type="InterPro" id="IPR003959">
    <property type="entry name" value="ATPase_AAA_core"/>
</dbReference>
<dbReference type="GO" id="GO:0017116">
    <property type="term" value="F:single-stranded DNA helicase activity"/>
    <property type="evidence" value="ECO:0007669"/>
    <property type="project" value="TreeGrafter"/>
</dbReference>
<evidence type="ECO:0000259" key="7">
    <source>
        <dbReference type="SMART" id="SM00382"/>
    </source>
</evidence>
<dbReference type="GO" id="GO:0005524">
    <property type="term" value="F:ATP binding"/>
    <property type="evidence" value="ECO:0007669"/>
    <property type="project" value="UniProtKB-KW"/>
</dbReference>
<dbReference type="FunFam" id="1.10.8.60:FF:000029">
    <property type="entry name" value="Replication-associated recombination protein A"/>
    <property type="match status" value="1"/>
</dbReference>
<comment type="caution">
    <text evidence="8">The sequence shown here is derived from an EMBL/GenBank/DDBJ whole genome shotgun (WGS) entry which is preliminary data.</text>
</comment>
<dbReference type="GO" id="GO:0000731">
    <property type="term" value="P:DNA synthesis involved in DNA repair"/>
    <property type="evidence" value="ECO:0007669"/>
    <property type="project" value="TreeGrafter"/>
</dbReference>
<protein>
    <recommendedName>
        <fullName evidence="3">Replication-associated recombination protein A</fullName>
    </recommendedName>
</protein>
<dbReference type="GO" id="GO:0016887">
    <property type="term" value="F:ATP hydrolysis activity"/>
    <property type="evidence" value="ECO:0007669"/>
    <property type="project" value="InterPro"/>
</dbReference>